<feature type="compositionally biased region" description="Basic and acidic residues" evidence="1">
    <location>
        <begin position="23"/>
        <end position="35"/>
    </location>
</feature>
<dbReference type="Proteomes" id="UP000666915">
    <property type="component" value="Unassembled WGS sequence"/>
</dbReference>
<dbReference type="InterPro" id="IPR016161">
    <property type="entry name" value="Ald_DH/histidinol_DH"/>
</dbReference>
<dbReference type="Gene3D" id="3.40.309.10">
    <property type="entry name" value="Aldehyde Dehydrogenase, Chain A, domain 2"/>
    <property type="match status" value="1"/>
</dbReference>
<keyword evidence="3" id="KW-1185">Reference proteome</keyword>
<organism evidence="2 3">
    <name type="scientific">Actinomadura nitritigenes</name>
    <dbReference type="NCBI Taxonomy" id="134602"/>
    <lineage>
        <taxon>Bacteria</taxon>
        <taxon>Bacillati</taxon>
        <taxon>Actinomycetota</taxon>
        <taxon>Actinomycetes</taxon>
        <taxon>Streptosporangiales</taxon>
        <taxon>Thermomonosporaceae</taxon>
        <taxon>Actinomadura</taxon>
    </lineage>
</organism>
<evidence type="ECO:0000313" key="3">
    <source>
        <dbReference type="Proteomes" id="UP000666915"/>
    </source>
</evidence>
<sequence length="113" mass="11795">MTTTDPRQTRDRARGRIGTAPDENVRPARGGRDRPAASPARLRTRPEAQAAEARTSTEQEEVFGPVRAAVPHDGGDDAALAIAGGTRYGPPGTVRAAGRERSAAFAGAAPRPI</sequence>
<protein>
    <submittedName>
        <fullName evidence="2">Uncharacterized protein</fullName>
    </submittedName>
</protein>
<comment type="caution">
    <text evidence="2">The sequence shown here is derived from an EMBL/GenBank/DDBJ whole genome shotgun (WGS) entry which is preliminary data.</text>
</comment>
<proteinExistence type="predicted"/>
<dbReference type="SUPFAM" id="SSF53720">
    <property type="entry name" value="ALDH-like"/>
    <property type="match status" value="1"/>
</dbReference>
<name>A0ABS3R4P7_9ACTN</name>
<dbReference type="RefSeq" id="WP_208269027.1">
    <property type="nucleotide sequence ID" value="NZ_BAAAGM010000024.1"/>
</dbReference>
<evidence type="ECO:0000256" key="1">
    <source>
        <dbReference type="SAM" id="MobiDB-lite"/>
    </source>
</evidence>
<reference evidence="2 3" key="1">
    <citation type="submission" date="2021-03" db="EMBL/GenBank/DDBJ databases">
        <authorList>
            <person name="Kanchanasin P."/>
            <person name="Saeng-In P."/>
            <person name="Phongsopitanun W."/>
            <person name="Yuki M."/>
            <person name="Kudo T."/>
            <person name="Ohkuma M."/>
            <person name="Tanasupawat S."/>
        </authorList>
    </citation>
    <scope>NUCLEOTIDE SEQUENCE [LARGE SCALE GENOMIC DNA]</scope>
    <source>
        <strain evidence="2 3">L46</strain>
    </source>
</reference>
<gene>
    <name evidence="2" type="ORF">J4557_24265</name>
</gene>
<accession>A0ABS3R4P7</accession>
<dbReference type="EMBL" id="JAGEOK010000015">
    <property type="protein sequence ID" value="MBO2440648.1"/>
    <property type="molecule type" value="Genomic_DNA"/>
</dbReference>
<evidence type="ECO:0000313" key="2">
    <source>
        <dbReference type="EMBL" id="MBO2440648.1"/>
    </source>
</evidence>
<feature type="region of interest" description="Disordered" evidence="1">
    <location>
        <begin position="1"/>
        <end position="113"/>
    </location>
</feature>
<dbReference type="InterPro" id="IPR016163">
    <property type="entry name" value="Ald_DH_C"/>
</dbReference>